<dbReference type="OrthoDB" id="9814215at2"/>
<dbReference type="Proteomes" id="UP000012019">
    <property type="component" value="Unassembled WGS sequence"/>
</dbReference>
<dbReference type="RefSeq" id="WP_009727448.1">
    <property type="nucleotide sequence ID" value="NZ_APHR01000077.1"/>
</dbReference>
<dbReference type="STRING" id="1286106.MPL1_12538"/>
<dbReference type="InterPro" id="IPR004220">
    <property type="entry name" value="5-COMe_2-OHmuconate_Isoase"/>
</dbReference>
<comment type="caution">
    <text evidence="1">The sequence shown here is derived from an EMBL/GenBank/DDBJ whole genome shotgun (WGS) entry which is preliminary data.</text>
</comment>
<reference evidence="1 2" key="1">
    <citation type="journal article" date="2013" name="Genome Announc.">
        <title>Draft Genome Sequence of Methylophaga lonarensis MPLT, a Haloalkaliphilic (Non-Methane-Utilizing) Methylotroph.</title>
        <authorList>
            <person name="Shetty S.A."/>
            <person name="Marathe N.P."/>
            <person name="Munot H."/>
            <person name="Antony C.P."/>
            <person name="Dhotre D.P."/>
            <person name="Murrell J.C."/>
            <person name="Shouche Y.S."/>
        </authorList>
    </citation>
    <scope>NUCLEOTIDE SEQUENCE [LARGE SCALE GENOMIC DNA]</scope>
    <source>
        <strain evidence="1 2">MPL</strain>
    </source>
</reference>
<sequence length="120" mass="13300">MPHCIVEYSNTLLDRLSPAELLGTVHDVAEDSGLFVPAHIKSRAQGYDLFILDEKISDFIHVTVRLHQGRSVSQKQHLSSEILQAVSELVLGSVSITVEIVEMDSAAYTKQVFEDEAYGD</sequence>
<proteinExistence type="predicted"/>
<organism evidence="1 2">
    <name type="scientific">Methylophaga lonarensis MPL</name>
    <dbReference type="NCBI Taxonomy" id="1286106"/>
    <lineage>
        <taxon>Bacteria</taxon>
        <taxon>Pseudomonadati</taxon>
        <taxon>Pseudomonadota</taxon>
        <taxon>Gammaproteobacteria</taxon>
        <taxon>Thiotrichales</taxon>
        <taxon>Piscirickettsiaceae</taxon>
        <taxon>Methylophaga</taxon>
    </lineage>
</organism>
<keyword evidence="1" id="KW-0413">Isomerase</keyword>
<dbReference type="EMBL" id="APHR01000077">
    <property type="protein sequence ID" value="EMR12023.1"/>
    <property type="molecule type" value="Genomic_DNA"/>
</dbReference>
<dbReference type="Gene3D" id="3.30.429.10">
    <property type="entry name" value="Macrophage Migration Inhibitory Factor"/>
    <property type="match status" value="1"/>
</dbReference>
<dbReference type="Pfam" id="PF02962">
    <property type="entry name" value="CHMI"/>
    <property type="match status" value="1"/>
</dbReference>
<evidence type="ECO:0000313" key="1">
    <source>
        <dbReference type="EMBL" id="EMR12023.1"/>
    </source>
</evidence>
<dbReference type="AlphaFoldDB" id="M7NTB5"/>
<dbReference type="GO" id="GO:0008704">
    <property type="term" value="F:5-carboxymethyl-2-hydroxymuconate delta-isomerase activity"/>
    <property type="evidence" value="ECO:0007669"/>
    <property type="project" value="InterPro"/>
</dbReference>
<dbReference type="SUPFAM" id="SSF55331">
    <property type="entry name" value="Tautomerase/MIF"/>
    <property type="match status" value="1"/>
</dbReference>
<dbReference type="eggNOG" id="COG3232">
    <property type="taxonomic scope" value="Bacteria"/>
</dbReference>
<gene>
    <name evidence="1" type="ORF">MPL1_12538</name>
</gene>
<accession>M7NTB5</accession>
<dbReference type="PATRIC" id="fig|1286106.3.peg.2504"/>
<dbReference type="PANTHER" id="PTHR37950">
    <property type="entry name" value="4-HYDROXYPHENYLACETATE CATABOLISM PROTEIN"/>
    <property type="match status" value="1"/>
</dbReference>
<dbReference type="PANTHER" id="PTHR37950:SF1">
    <property type="entry name" value="4-HYDROXYPHENYLACETATE CATABOLISM PROTEIN"/>
    <property type="match status" value="1"/>
</dbReference>
<protein>
    <submittedName>
        <fullName evidence="1">5-carboxymethyl-2-hydroxymuconate isomerase</fullName>
    </submittedName>
</protein>
<evidence type="ECO:0000313" key="2">
    <source>
        <dbReference type="Proteomes" id="UP000012019"/>
    </source>
</evidence>
<dbReference type="CDD" id="cd00580">
    <property type="entry name" value="CHMI"/>
    <property type="match status" value="1"/>
</dbReference>
<dbReference type="InterPro" id="IPR014347">
    <property type="entry name" value="Tautomerase/MIF_sf"/>
</dbReference>
<keyword evidence="2" id="KW-1185">Reference proteome</keyword>
<name>M7NTB5_9GAMM</name>